<keyword evidence="1" id="KW-0472">Membrane</keyword>
<dbReference type="AlphaFoldDB" id="A0A1Y4E5Z9"/>
<reference evidence="3" key="1">
    <citation type="submission" date="2017-04" db="EMBL/GenBank/DDBJ databases">
        <title>Function of individual gut microbiota members based on whole genome sequencing of pure cultures obtained from chicken caecum.</title>
        <authorList>
            <person name="Medvecky M."/>
            <person name="Cejkova D."/>
            <person name="Polansky O."/>
            <person name="Karasova D."/>
            <person name="Kubasova T."/>
            <person name="Cizek A."/>
            <person name="Rychlik I."/>
        </authorList>
    </citation>
    <scope>NUCLEOTIDE SEQUENCE [LARGE SCALE GENOMIC DNA]</scope>
    <source>
        <strain evidence="3">An149</strain>
    </source>
</reference>
<dbReference type="Proteomes" id="UP000196258">
    <property type="component" value="Unassembled WGS sequence"/>
</dbReference>
<evidence type="ECO:0000256" key="1">
    <source>
        <dbReference type="SAM" id="Phobius"/>
    </source>
</evidence>
<evidence type="ECO:0000313" key="2">
    <source>
        <dbReference type="EMBL" id="OUQ03838.1"/>
    </source>
</evidence>
<keyword evidence="1" id="KW-0812">Transmembrane</keyword>
<evidence type="ECO:0000313" key="3">
    <source>
        <dbReference type="Proteomes" id="UP000196258"/>
    </source>
</evidence>
<sequence length="47" mass="5339">MWELVKDFLLVSMGMGIGVVLMCILNVGNEADKHMEKIKENKESEDN</sequence>
<feature type="transmembrane region" description="Helical" evidence="1">
    <location>
        <begin position="6"/>
        <end position="27"/>
    </location>
</feature>
<gene>
    <name evidence="2" type="ORF">B5E91_12085</name>
</gene>
<keyword evidence="1" id="KW-1133">Transmembrane helix</keyword>
<dbReference type="InterPro" id="IPR024522">
    <property type="entry name" value="DUF3789"/>
</dbReference>
<comment type="caution">
    <text evidence="2">The sequence shown here is derived from an EMBL/GenBank/DDBJ whole genome shotgun (WGS) entry which is preliminary data.</text>
</comment>
<accession>A0A1Y4E5Z9</accession>
<dbReference type="RefSeq" id="WP_087258103.1">
    <property type="nucleotide sequence ID" value="NZ_NFJI01000059.1"/>
</dbReference>
<organism evidence="2 3">
    <name type="scientific">Thomasclavelia spiroformis</name>
    <dbReference type="NCBI Taxonomy" id="29348"/>
    <lineage>
        <taxon>Bacteria</taxon>
        <taxon>Bacillati</taxon>
        <taxon>Bacillota</taxon>
        <taxon>Erysipelotrichia</taxon>
        <taxon>Erysipelotrichales</taxon>
        <taxon>Coprobacillaceae</taxon>
        <taxon>Thomasclavelia</taxon>
    </lineage>
</organism>
<dbReference type="EMBL" id="NFLB01000016">
    <property type="protein sequence ID" value="OUQ03838.1"/>
    <property type="molecule type" value="Genomic_DNA"/>
</dbReference>
<name>A0A1Y4E5Z9_9FIRM</name>
<proteinExistence type="predicted"/>
<dbReference type="Pfam" id="PF12664">
    <property type="entry name" value="DUF3789"/>
    <property type="match status" value="1"/>
</dbReference>
<protein>
    <submittedName>
        <fullName evidence="2">Conjugal transfer protein</fullName>
    </submittedName>
</protein>